<dbReference type="GO" id="GO:0005634">
    <property type="term" value="C:nucleus"/>
    <property type="evidence" value="ECO:0007669"/>
    <property type="project" value="TreeGrafter"/>
</dbReference>
<dbReference type="InterPro" id="IPR042296">
    <property type="entry name" value="tRNA_met_Trm1_C"/>
</dbReference>
<keyword evidence="11" id="KW-1185">Reference proteome</keyword>
<evidence type="ECO:0000256" key="3">
    <source>
        <dbReference type="ARBA" id="ARBA00022679"/>
    </source>
</evidence>
<reference evidence="12" key="1">
    <citation type="submission" date="2017-02" db="UniProtKB">
        <authorList>
            <consortium name="WormBaseParasite"/>
        </authorList>
    </citation>
    <scope>IDENTIFICATION</scope>
</reference>
<keyword evidence="2 10" id="KW-0489">Methyltransferase</keyword>
<dbReference type="AlphaFoldDB" id="A0A0N5ATX4"/>
<keyword evidence="6 10" id="KW-0694">RNA-binding</keyword>
<evidence type="ECO:0000256" key="10">
    <source>
        <dbReference type="PROSITE-ProRule" id="PRU00958"/>
    </source>
</evidence>
<dbReference type="PANTHER" id="PTHR10631:SF3">
    <property type="entry name" value="TRNA (GUANINE(26)-N(2))-DIMETHYLTRANSFERASE"/>
    <property type="match status" value="1"/>
</dbReference>
<dbReference type="GO" id="GO:0160104">
    <property type="term" value="F:tRNA (guanine(26)-N2)-dimethyltransferase activity"/>
    <property type="evidence" value="ECO:0007669"/>
    <property type="project" value="UniProtKB-UniRule"/>
</dbReference>
<dbReference type="InterPro" id="IPR029063">
    <property type="entry name" value="SAM-dependent_MTases_sf"/>
</dbReference>
<dbReference type="SUPFAM" id="SSF53335">
    <property type="entry name" value="S-adenosyl-L-methionine-dependent methyltransferases"/>
    <property type="match status" value="1"/>
</dbReference>
<dbReference type="EC" id="2.1.1.216" evidence="7 10"/>
<keyword evidence="3 10" id="KW-0808">Transferase</keyword>
<dbReference type="Gene3D" id="3.40.50.150">
    <property type="entry name" value="Vaccinia Virus protein VP39"/>
    <property type="match status" value="1"/>
</dbReference>
<accession>A0A0N5ATX4</accession>
<keyword evidence="5 10" id="KW-0819">tRNA processing</keyword>
<evidence type="ECO:0000256" key="5">
    <source>
        <dbReference type="ARBA" id="ARBA00022694"/>
    </source>
</evidence>
<dbReference type="GO" id="GO:0002940">
    <property type="term" value="P:tRNA N2-guanine methylation"/>
    <property type="evidence" value="ECO:0007669"/>
    <property type="project" value="TreeGrafter"/>
</dbReference>
<dbReference type="InterPro" id="IPR002905">
    <property type="entry name" value="Trm1"/>
</dbReference>
<sequence>MEETNTNKNESKNELVLNAEKNDTENVSKVLKESEIKIEMADEASPFYNPVQVFNRDMTLVLLTTDPSIRILDALSASGLRALRFAKEVPFVTEVIANDFSMNAVEAIKRNIVLNGVENIVKPSFGDAVEVMMKHRSVDKRFHAIDLDPYGSASVFLDSVVQAVVDNGILMITCTDMGVLCGNTPEACYNKYGSVGLRHKCCHEFAIRVLLKTIDSHANRYSRYIEPLLSLSVDFYVRVFVRIHTSGHLAKDSVTKVSTVLACTGCHSLQLQPLAKKIVSGNSVKYTAAIFNSNIVSANGKCTYCGSSVHQCGPIYTAPIHNFSFVNKLLKRLRESEKDKRFQTYNRLLGVLSVIAEELEDVPLYYDCDQFWHIIKSPVPKSIMVRSAILNAGYNCSISHCNPRAIKTNAPLDFLWDIVRVVAKNNKISSSSLAEGCPGRRILEKPITHNVELKMNKDAQAKSKTENLLRFQCNKGKNWGPKTKAKGSVNSVKAGFFKVVKNLGI</sequence>
<evidence type="ECO:0000256" key="6">
    <source>
        <dbReference type="ARBA" id="ARBA00022884"/>
    </source>
</evidence>
<evidence type="ECO:0000256" key="1">
    <source>
        <dbReference type="ARBA" id="ARBA00022555"/>
    </source>
</evidence>
<comment type="similarity">
    <text evidence="10">Belongs to the class I-like SAM-binding methyltransferase superfamily. Trm1 family.</text>
</comment>
<dbReference type="FunFam" id="3.40.50.150:FF:000051">
    <property type="entry name" value="tRNA (guanine(26)-N(2))-dimethyltransferase"/>
    <property type="match status" value="1"/>
</dbReference>
<dbReference type="WBParaSite" id="SMUV_0000829501-mRNA-1">
    <property type="protein sequence ID" value="SMUV_0000829501-mRNA-1"/>
    <property type="gene ID" value="SMUV_0000829501"/>
</dbReference>
<name>A0A0N5ATX4_9BILA</name>
<dbReference type="Pfam" id="PF02005">
    <property type="entry name" value="TRM"/>
    <property type="match status" value="1"/>
</dbReference>
<evidence type="ECO:0000256" key="2">
    <source>
        <dbReference type="ARBA" id="ARBA00022603"/>
    </source>
</evidence>
<protein>
    <recommendedName>
        <fullName evidence="9 10">tRNA (guanine(26)-N(2))-dimethyltransferase</fullName>
        <ecNumber evidence="7 10">2.1.1.216</ecNumber>
    </recommendedName>
</protein>
<dbReference type="PROSITE" id="PS51626">
    <property type="entry name" value="SAM_MT_TRM1"/>
    <property type="match status" value="1"/>
</dbReference>
<dbReference type="NCBIfam" id="TIGR00308">
    <property type="entry name" value="TRM1"/>
    <property type="match status" value="1"/>
</dbReference>
<organism evidence="11 12">
    <name type="scientific">Syphacia muris</name>
    <dbReference type="NCBI Taxonomy" id="451379"/>
    <lineage>
        <taxon>Eukaryota</taxon>
        <taxon>Metazoa</taxon>
        <taxon>Ecdysozoa</taxon>
        <taxon>Nematoda</taxon>
        <taxon>Chromadorea</taxon>
        <taxon>Rhabditida</taxon>
        <taxon>Spirurina</taxon>
        <taxon>Oxyuridomorpha</taxon>
        <taxon>Oxyuroidea</taxon>
        <taxon>Oxyuridae</taxon>
        <taxon>Syphacia</taxon>
    </lineage>
</organism>
<evidence type="ECO:0000313" key="11">
    <source>
        <dbReference type="Proteomes" id="UP000046393"/>
    </source>
</evidence>
<comment type="catalytic activity">
    <reaction evidence="8 10">
        <text>guanosine(26) in tRNA + 2 S-adenosyl-L-methionine = N(2)-dimethylguanosine(26) in tRNA + 2 S-adenosyl-L-homocysteine + 2 H(+)</text>
        <dbReference type="Rhea" id="RHEA:43140"/>
        <dbReference type="Rhea" id="RHEA-COMP:10359"/>
        <dbReference type="Rhea" id="RHEA-COMP:10360"/>
        <dbReference type="ChEBI" id="CHEBI:15378"/>
        <dbReference type="ChEBI" id="CHEBI:57856"/>
        <dbReference type="ChEBI" id="CHEBI:59789"/>
        <dbReference type="ChEBI" id="CHEBI:74269"/>
        <dbReference type="ChEBI" id="CHEBI:74513"/>
        <dbReference type="EC" id="2.1.1.216"/>
    </reaction>
</comment>
<evidence type="ECO:0000256" key="9">
    <source>
        <dbReference type="ARBA" id="ARBA00074266"/>
    </source>
</evidence>
<dbReference type="STRING" id="451379.A0A0N5ATX4"/>
<keyword evidence="1 10" id="KW-0820">tRNA-binding</keyword>
<dbReference type="Gene3D" id="3.30.56.70">
    <property type="entry name" value="N2,N2-dimethylguanosine tRNA methyltransferase, C-terminal domain"/>
    <property type="match status" value="1"/>
</dbReference>
<dbReference type="GO" id="GO:0000049">
    <property type="term" value="F:tRNA binding"/>
    <property type="evidence" value="ECO:0007669"/>
    <property type="project" value="UniProtKB-UniRule"/>
</dbReference>
<dbReference type="PANTHER" id="PTHR10631">
    <property type="entry name" value="N 2 ,N 2 -DIMETHYLGUANOSINE TRNA METHYLTRANSFERASE"/>
    <property type="match status" value="1"/>
</dbReference>
<keyword evidence="4 10" id="KW-0949">S-adenosyl-L-methionine</keyword>
<evidence type="ECO:0000256" key="7">
    <source>
        <dbReference type="ARBA" id="ARBA00039099"/>
    </source>
</evidence>
<dbReference type="FunFam" id="3.30.56.70:FF:000001">
    <property type="entry name" value="tRNA (guanine(26)-N(2))-dimethyltransferase"/>
    <property type="match status" value="1"/>
</dbReference>
<evidence type="ECO:0000256" key="4">
    <source>
        <dbReference type="ARBA" id="ARBA00022691"/>
    </source>
</evidence>
<dbReference type="Proteomes" id="UP000046393">
    <property type="component" value="Unplaced"/>
</dbReference>
<proteinExistence type="inferred from homology"/>
<evidence type="ECO:0000313" key="12">
    <source>
        <dbReference type="WBParaSite" id="SMUV_0000829501-mRNA-1"/>
    </source>
</evidence>
<evidence type="ECO:0000256" key="8">
    <source>
        <dbReference type="ARBA" id="ARBA00051897"/>
    </source>
</evidence>
<dbReference type="CDD" id="cd02440">
    <property type="entry name" value="AdoMet_MTases"/>
    <property type="match status" value="1"/>
</dbReference>